<evidence type="ECO:0000256" key="4">
    <source>
        <dbReference type="ARBA" id="ARBA00022837"/>
    </source>
</evidence>
<evidence type="ECO:0000256" key="5">
    <source>
        <dbReference type="SAM" id="MobiDB-lite"/>
    </source>
</evidence>
<dbReference type="Pfam" id="PF00884">
    <property type="entry name" value="Sulfatase"/>
    <property type="match status" value="1"/>
</dbReference>
<keyword evidence="3" id="KW-0378">Hydrolase</keyword>
<dbReference type="PROSITE" id="PS00523">
    <property type="entry name" value="SULFATASE_1"/>
    <property type="match status" value="1"/>
</dbReference>
<dbReference type="OrthoDB" id="9777306at2"/>
<organism evidence="7 8">
    <name type="scientific">Pseudonocardia kunmingensis</name>
    <dbReference type="NCBI Taxonomy" id="630975"/>
    <lineage>
        <taxon>Bacteria</taxon>
        <taxon>Bacillati</taxon>
        <taxon>Actinomycetota</taxon>
        <taxon>Actinomycetes</taxon>
        <taxon>Pseudonocardiales</taxon>
        <taxon>Pseudonocardiaceae</taxon>
        <taxon>Pseudonocardia</taxon>
    </lineage>
</organism>
<proteinExistence type="inferred from homology"/>
<dbReference type="SUPFAM" id="SSF53649">
    <property type="entry name" value="Alkaline phosphatase-like"/>
    <property type="match status" value="1"/>
</dbReference>
<dbReference type="GO" id="GO:0046872">
    <property type="term" value="F:metal ion binding"/>
    <property type="evidence" value="ECO:0007669"/>
    <property type="project" value="UniProtKB-KW"/>
</dbReference>
<gene>
    <name evidence="7" type="ORF">FB558_4094</name>
</gene>
<accession>A0A543DQE3</accession>
<evidence type="ECO:0000259" key="6">
    <source>
        <dbReference type="Pfam" id="PF00884"/>
    </source>
</evidence>
<dbReference type="EMBL" id="VFPA01000002">
    <property type="protein sequence ID" value="TQM11529.1"/>
    <property type="molecule type" value="Genomic_DNA"/>
</dbReference>
<comment type="similarity">
    <text evidence="1">Belongs to the sulfatase family.</text>
</comment>
<dbReference type="PANTHER" id="PTHR42693:SF53">
    <property type="entry name" value="ENDO-4-O-SULFATASE"/>
    <property type="match status" value="1"/>
</dbReference>
<dbReference type="InterPro" id="IPR017850">
    <property type="entry name" value="Alkaline_phosphatase_core_sf"/>
</dbReference>
<feature type="region of interest" description="Disordered" evidence="5">
    <location>
        <begin position="174"/>
        <end position="193"/>
    </location>
</feature>
<feature type="domain" description="Sulfatase N-terminal" evidence="6">
    <location>
        <begin position="14"/>
        <end position="292"/>
    </location>
</feature>
<evidence type="ECO:0000256" key="1">
    <source>
        <dbReference type="ARBA" id="ARBA00008779"/>
    </source>
</evidence>
<dbReference type="InterPro" id="IPR000917">
    <property type="entry name" value="Sulfatase_N"/>
</dbReference>
<keyword evidence="4" id="KW-0106">Calcium</keyword>
<dbReference type="AlphaFoldDB" id="A0A543DQE3"/>
<protein>
    <submittedName>
        <fullName evidence="7">Arylsulfatase A-like enzyme</fullName>
    </submittedName>
</protein>
<dbReference type="PANTHER" id="PTHR42693">
    <property type="entry name" value="ARYLSULFATASE FAMILY MEMBER"/>
    <property type="match status" value="1"/>
</dbReference>
<sequence length="573" mass="63433">MTGSVTTPAATGRPNILWISTHDINPHLGAYAGVYPGAEHARTPNLDRLAAEGMRFDKAFAAAPICAPSRSAIMTGCFPTAIGTMHMRTKAVPPPQVRLFTEYLREAGYYTTNNWFTDFQVPTPASAFDDCSDTAHWRNRPTPDTPFFAAFHGMATHESQIYLDDEAFAQRTSHVHAEDRHDPASTTPPPYHPDTGTFRRSWARYHDLISEMDHWVGELLAQLDEDGLVENTVVVFWSDHGLGMPRGKRWATDSGLHEPLIVRWPGRVPPGSVNTEVVHLMDLAPTMLRLAGLDVPQHMHGTPLLEPGGRSVRSPNTYAFAALDRMGELEDRSRSARDARYRYTRHHHPDRSPMQHCDYPDRLHTWREMRRLAAGEAQQLAQGLPRSLLTPLQRRLVAPAKPAEELYDLVEDPYEQHNLAGDPRHAETVARFRDAVDRWLRTYGDLGELAEDDLLASWRPGGGWPVTAAPQFDQDAGAVSATCATQGAQVVWTTDRPQPAGDGGEAAGAAGLADAIGSPAPDRRHWHLLCPATPPPPDTRVWVKACRLGYRDSREVEVLPRAARAARAGGAIR</sequence>
<keyword evidence="8" id="KW-1185">Reference proteome</keyword>
<evidence type="ECO:0000256" key="3">
    <source>
        <dbReference type="ARBA" id="ARBA00022801"/>
    </source>
</evidence>
<name>A0A543DQE3_9PSEU</name>
<evidence type="ECO:0000256" key="2">
    <source>
        <dbReference type="ARBA" id="ARBA00022723"/>
    </source>
</evidence>
<dbReference type="GO" id="GO:0004065">
    <property type="term" value="F:arylsulfatase activity"/>
    <property type="evidence" value="ECO:0007669"/>
    <property type="project" value="TreeGrafter"/>
</dbReference>
<evidence type="ECO:0000313" key="8">
    <source>
        <dbReference type="Proteomes" id="UP000315677"/>
    </source>
</evidence>
<dbReference type="CDD" id="cd16027">
    <property type="entry name" value="SGSH"/>
    <property type="match status" value="1"/>
</dbReference>
<reference evidence="7 8" key="1">
    <citation type="submission" date="2019-06" db="EMBL/GenBank/DDBJ databases">
        <title>Sequencing the genomes of 1000 actinobacteria strains.</title>
        <authorList>
            <person name="Klenk H.-P."/>
        </authorList>
    </citation>
    <scope>NUCLEOTIDE SEQUENCE [LARGE SCALE GENOMIC DNA]</scope>
    <source>
        <strain evidence="7 8">DSM 45301</strain>
    </source>
</reference>
<dbReference type="InterPro" id="IPR050738">
    <property type="entry name" value="Sulfatase"/>
</dbReference>
<comment type="caution">
    <text evidence="7">The sequence shown here is derived from an EMBL/GenBank/DDBJ whole genome shotgun (WGS) entry which is preliminary data.</text>
</comment>
<dbReference type="Gene3D" id="3.40.720.10">
    <property type="entry name" value="Alkaline Phosphatase, subunit A"/>
    <property type="match status" value="1"/>
</dbReference>
<dbReference type="InterPro" id="IPR024607">
    <property type="entry name" value="Sulfatase_CS"/>
</dbReference>
<keyword evidence="2" id="KW-0479">Metal-binding</keyword>
<evidence type="ECO:0000313" key="7">
    <source>
        <dbReference type="EMBL" id="TQM11529.1"/>
    </source>
</evidence>
<dbReference type="Proteomes" id="UP000315677">
    <property type="component" value="Unassembled WGS sequence"/>
</dbReference>